<organism evidence="1 2">
    <name type="scientific">Skermanella aerolata</name>
    <dbReference type="NCBI Taxonomy" id="393310"/>
    <lineage>
        <taxon>Bacteria</taxon>
        <taxon>Pseudomonadati</taxon>
        <taxon>Pseudomonadota</taxon>
        <taxon>Alphaproteobacteria</taxon>
        <taxon>Rhodospirillales</taxon>
        <taxon>Azospirillaceae</taxon>
        <taxon>Skermanella</taxon>
    </lineage>
</organism>
<dbReference type="InterPro" id="IPR015813">
    <property type="entry name" value="Pyrv/PenolPyrv_kinase-like_dom"/>
</dbReference>
<evidence type="ECO:0000313" key="2">
    <source>
        <dbReference type="Proteomes" id="UP000321523"/>
    </source>
</evidence>
<dbReference type="Gene3D" id="3.20.20.60">
    <property type="entry name" value="Phosphoenolpyruvate-binding domains"/>
    <property type="match status" value="1"/>
</dbReference>
<name>A0A512DXA3_9PROT</name>
<keyword evidence="2" id="KW-1185">Reference proteome</keyword>
<evidence type="ECO:0000313" key="1">
    <source>
        <dbReference type="EMBL" id="GEO41104.1"/>
    </source>
</evidence>
<dbReference type="Pfam" id="PF13714">
    <property type="entry name" value="PEP_mutase"/>
    <property type="match status" value="1"/>
</dbReference>
<dbReference type="OrthoDB" id="9771433at2"/>
<accession>A0A512DXA3</accession>
<dbReference type="InterPro" id="IPR039556">
    <property type="entry name" value="ICL/PEPM"/>
</dbReference>
<dbReference type="PANTHER" id="PTHR42905:SF5">
    <property type="entry name" value="CARBOXYVINYL-CARBOXYPHOSPHONATE PHOSPHORYLMUTASE, CHLOROPLASTIC"/>
    <property type="match status" value="1"/>
</dbReference>
<dbReference type="EMBL" id="BJYZ01000025">
    <property type="protein sequence ID" value="GEO41104.1"/>
    <property type="molecule type" value="Genomic_DNA"/>
</dbReference>
<dbReference type="CDD" id="cd00377">
    <property type="entry name" value="ICL_PEPM"/>
    <property type="match status" value="1"/>
</dbReference>
<sequence>MRATTRLRKLFEDGHTIVAPGIADGLSARLVAQAGFEAVYASGGAISRGAGIPDLGLLSSTEIVSRLEGIVDVVELPVIADADTGYGNALNARRAVRAFERAGVAALHLEDQTFPKKCGHYDDKSLVPVAEMVQKLRAARDALHDPDFVLIARTDAIAVEGFEAAIDRAAAYVEAGADMVFVEAPTTEEQIAEIARRVPGWKLINMFQGGKTPLLPTRRLAELGYQLVIIPSDLQRAAIAAMRRALHCIAEDGSTAAMAGEMVTFKEREAVIGTADYQELDRRFGA</sequence>
<protein>
    <submittedName>
        <fullName evidence="1">Carboxyvinyl-carboxyphosphonate phosphorylmutase</fullName>
    </submittedName>
</protein>
<dbReference type="Proteomes" id="UP000321523">
    <property type="component" value="Unassembled WGS sequence"/>
</dbReference>
<dbReference type="SUPFAM" id="SSF51621">
    <property type="entry name" value="Phosphoenolpyruvate/pyruvate domain"/>
    <property type="match status" value="1"/>
</dbReference>
<comment type="caution">
    <text evidence="1">The sequence shown here is derived from an EMBL/GenBank/DDBJ whole genome shotgun (WGS) entry which is preliminary data.</text>
</comment>
<reference evidence="1 2" key="1">
    <citation type="submission" date="2019-07" db="EMBL/GenBank/DDBJ databases">
        <title>Whole genome shotgun sequence of Skermanella aerolata NBRC 106429.</title>
        <authorList>
            <person name="Hosoyama A."/>
            <person name="Uohara A."/>
            <person name="Ohji S."/>
            <person name="Ichikawa N."/>
        </authorList>
    </citation>
    <scope>NUCLEOTIDE SEQUENCE [LARGE SCALE GENOMIC DNA]</scope>
    <source>
        <strain evidence="1 2">NBRC 106429</strain>
    </source>
</reference>
<gene>
    <name evidence="1" type="primary">bcpA</name>
    <name evidence="1" type="ORF">SAE02_52520</name>
</gene>
<dbReference type="AlphaFoldDB" id="A0A512DXA3"/>
<dbReference type="PANTHER" id="PTHR42905">
    <property type="entry name" value="PHOSPHOENOLPYRUVATE CARBOXYLASE"/>
    <property type="match status" value="1"/>
</dbReference>
<dbReference type="InterPro" id="IPR040442">
    <property type="entry name" value="Pyrv_kinase-like_dom_sf"/>
</dbReference>
<dbReference type="GO" id="GO:0016833">
    <property type="term" value="F:oxo-acid-lyase activity"/>
    <property type="evidence" value="ECO:0007669"/>
    <property type="project" value="UniProtKB-ARBA"/>
</dbReference>
<dbReference type="RefSeq" id="WP_044431978.1">
    <property type="nucleotide sequence ID" value="NZ_BJYZ01000025.1"/>
</dbReference>
<proteinExistence type="predicted"/>